<dbReference type="InterPro" id="IPR011697">
    <property type="entry name" value="Peptidase_C26"/>
</dbReference>
<dbReference type="PROSITE" id="PS51273">
    <property type="entry name" value="GATASE_TYPE_1"/>
    <property type="match status" value="1"/>
</dbReference>
<proteinExistence type="predicted"/>
<dbReference type="FunFam" id="3.40.50.880:FF:000030">
    <property type="entry name" value="Gamma-glutamyl-gamma-aminobutyrate hydrolase PuuD"/>
    <property type="match status" value="1"/>
</dbReference>
<organism evidence="1 2">
    <name type="scientific">Marininema mesophilum</name>
    <dbReference type="NCBI Taxonomy" id="1048340"/>
    <lineage>
        <taxon>Bacteria</taxon>
        <taxon>Bacillati</taxon>
        <taxon>Bacillota</taxon>
        <taxon>Bacilli</taxon>
        <taxon>Bacillales</taxon>
        <taxon>Thermoactinomycetaceae</taxon>
        <taxon>Marininema</taxon>
    </lineage>
</organism>
<dbReference type="Proteomes" id="UP000198534">
    <property type="component" value="Unassembled WGS sequence"/>
</dbReference>
<keyword evidence="1" id="KW-0315">Glutamine amidotransferase</keyword>
<dbReference type="PANTHER" id="PTHR43235">
    <property type="entry name" value="GLUTAMINE AMIDOTRANSFERASE PB2B2.05-RELATED"/>
    <property type="match status" value="1"/>
</dbReference>
<dbReference type="AlphaFoldDB" id="A0A1H2QNU0"/>
<dbReference type="GO" id="GO:0016740">
    <property type="term" value="F:transferase activity"/>
    <property type="evidence" value="ECO:0007669"/>
    <property type="project" value="UniProtKB-KW"/>
</dbReference>
<dbReference type="EMBL" id="FNNQ01000001">
    <property type="protein sequence ID" value="SDW08570.1"/>
    <property type="molecule type" value="Genomic_DNA"/>
</dbReference>
<keyword evidence="1" id="KW-0808">Transferase</keyword>
<keyword evidence="2" id="KW-1185">Reference proteome</keyword>
<dbReference type="Gene3D" id="3.40.50.880">
    <property type="match status" value="1"/>
</dbReference>
<evidence type="ECO:0000313" key="2">
    <source>
        <dbReference type="Proteomes" id="UP000198534"/>
    </source>
</evidence>
<dbReference type="STRING" id="1048340.SAMN05444487_101264"/>
<dbReference type="GO" id="GO:0033969">
    <property type="term" value="F:gamma-glutamyl-gamma-aminobutyrate hydrolase activity"/>
    <property type="evidence" value="ECO:0007669"/>
    <property type="project" value="TreeGrafter"/>
</dbReference>
<dbReference type="SUPFAM" id="SSF52317">
    <property type="entry name" value="Class I glutamine amidotransferase-like"/>
    <property type="match status" value="1"/>
</dbReference>
<reference evidence="1 2" key="1">
    <citation type="submission" date="2016-10" db="EMBL/GenBank/DDBJ databases">
        <authorList>
            <person name="de Groot N.N."/>
        </authorList>
    </citation>
    <scope>NUCLEOTIDE SEQUENCE [LARGE SCALE GENOMIC DNA]</scope>
    <source>
        <strain evidence="1 2">DSM 45610</strain>
    </source>
</reference>
<dbReference type="InterPro" id="IPR029062">
    <property type="entry name" value="Class_I_gatase-like"/>
</dbReference>
<evidence type="ECO:0000313" key="1">
    <source>
        <dbReference type="EMBL" id="SDW08570.1"/>
    </source>
</evidence>
<sequence length="234" mass="25922">MRPWIGLTVSQENGMCSCRRDYSEAILGGGGLPLMLPPTNDESIIRQLVTQLDGLLLTGGKDIDPSLFGEEPLPGLGVIEPERDQMEILLSQEMIRKKKPILAICRGCQLLSVTLGGSMYQDLPSQRENLLQHAQRAPRNHPSHGIDILEGSLLHRITGQRKIRVNSFHHQAVRQVSLDCQVCATSSDGVIEAYEGKKSPFLLALQWHPEGMVKEDPISEVIFAAFIQACLKHE</sequence>
<dbReference type="CDD" id="cd01745">
    <property type="entry name" value="GATase1_2"/>
    <property type="match status" value="1"/>
</dbReference>
<dbReference type="Pfam" id="PF07722">
    <property type="entry name" value="Peptidase_C26"/>
    <property type="match status" value="1"/>
</dbReference>
<dbReference type="OrthoDB" id="9813383at2"/>
<dbReference type="GO" id="GO:0006598">
    <property type="term" value="P:polyamine catabolic process"/>
    <property type="evidence" value="ECO:0007669"/>
    <property type="project" value="TreeGrafter"/>
</dbReference>
<dbReference type="GO" id="GO:0005829">
    <property type="term" value="C:cytosol"/>
    <property type="evidence" value="ECO:0007669"/>
    <property type="project" value="TreeGrafter"/>
</dbReference>
<dbReference type="RefSeq" id="WP_091734937.1">
    <property type="nucleotide sequence ID" value="NZ_FNNQ01000001.1"/>
</dbReference>
<dbReference type="PANTHER" id="PTHR43235:SF1">
    <property type="entry name" value="GLUTAMINE AMIDOTRANSFERASE PB2B2.05-RELATED"/>
    <property type="match status" value="1"/>
</dbReference>
<accession>A0A1H2QNU0</accession>
<protein>
    <submittedName>
        <fullName evidence="1">Putative glutamine amidotransferase</fullName>
    </submittedName>
</protein>
<name>A0A1H2QNU0_9BACL</name>
<gene>
    <name evidence="1" type="ORF">SAMN05444487_101264</name>
</gene>
<dbReference type="InterPro" id="IPR044668">
    <property type="entry name" value="PuuD-like"/>
</dbReference>